<dbReference type="HOGENOM" id="CLU_011226_6_1_5"/>
<dbReference type="PROSITE" id="PS50405">
    <property type="entry name" value="GST_CTER"/>
    <property type="match status" value="1"/>
</dbReference>
<dbReference type="GO" id="GO:0016740">
    <property type="term" value="F:transferase activity"/>
    <property type="evidence" value="ECO:0007669"/>
    <property type="project" value="UniProtKB-KW"/>
</dbReference>
<dbReference type="InterPro" id="IPR040079">
    <property type="entry name" value="Glutathione_S-Trfase"/>
</dbReference>
<gene>
    <name evidence="3" type="ordered locus">Acry_0240</name>
</gene>
<dbReference type="SUPFAM" id="SSF47616">
    <property type="entry name" value="GST C-terminal domain-like"/>
    <property type="match status" value="1"/>
</dbReference>
<dbReference type="KEGG" id="acr:Acry_0240"/>
<dbReference type="Pfam" id="PF13410">
    <property type="entry name" value="GST_C_2"/>
    <property type="match status" value="1"/>
</dbReference>
<dbReference type="InterPro" id="IPR004045">
    <property type="entry name" value="Glutathione_S-Trfase_N"/>
</dbReference>
<dbReference type="AlphaFoldDB" id="A5FV36"/>
<dbReference type="eggNOG" id="COG0625">
    <property type="taxonomic scope" value="Bacteria"/>
</dbReference>
<dbReference type="PROSITE" id="PS50404">
    <property type="entry name" value="GST_NTER"/>
    <property type="match status" value="1"/>
</dbReference>
<sequence>MKLFYAPGACSLGIHVLIEELGLPHEGVLVNLRDGQQFSDDYKAINPKAKVPAIVLDDGTVLTEWIAIANYLAATNPAAQLVPSSPVEAARCNELVAYINGWMHPQGFARIFRPERFAPNPEDKEAVREQGRKIFAEGFDLIEPVLADGREWLLGAFSIADAALFYVSFWAEGRQTIPLPPNVSAHYARMKARPAVARAMEQERLS</sequence>
<dbReference type="SUPFAM" id="SSF52833">
    <property type="entry name" value="Thioredoxin-like"/>
    <property type="match status" value="1"/>
</dbReference>
<dbReference type="InterPro" id="IPR036249">
    <property type="entry name" value="Thioredoxin-like_sf"/>
</dbReference>
<name>A5FV36_ACICJ</name>
<dbReference type="Pfam" id="PF13409">
    <property type="entry name" value="GST_N_2"/>
    <property type="match status" value="1"/>
</dbReference>
<dbReference type="Proteomes" id="UP000000245">
    <property type="component" value="Chromosome"/>
</dbReference>
<dbReference type="Gene3D" id="1.20.1050.10">
    <property type="match status" value="1"/>
</dbReference>
<evidence type="ECO:0000313" key="4">
    <source>
        <dbReference type="Proteomes" id="UP000000245"/>
    </source>
</evidence>
<dbReference type="PANTHER" id="PTHR44051">
    <property type="entry name" value="GLUTATHIONE S-TRANSFERASE-RELATED"/>
    <property type="match status" value="1"/>
</dbReference>
<evidence type="ECO:0000313" key="3">
    <source>
        <dbReference type="EMBL" id="ABQ29468.1"/>
    </source>
</evidence>
<dbReference type="Gene3D" id="3.40.30.10">
    <property type="entry name" value="Glutaredoxin"/>
    <property type="match status" value="1"/>
</dbReference>
<dbReference type="CDD" id="cd03188">
    <property type="entry name" value="GST_C_Beta"/>
    <property type="match status" value="1"/>
</dbReference>
<accession>A5FV36</accession>
<dbReference type="RefSeq" id="WP_007422150.1">
    <property type="nucleotide sequence ID" value="NC_009484.1"/>
</dbReference>
<dbReference type="InterPro" id="IPR036282">
    <property type="entry name" value="Glutathione-S-Trfase_C_sf"/>
</dbReference>
<dbReference type="PANTHER" id="PTHR44051:SF8">
    <property type="entry name" value="GLUTATHIONE S-TRANSFERASE GSTA"/>
    <property type="match status" value="1"/>
</dbReference>
<keyword evidence="3" id="KW-0808">Transferase</keyword>
<proteinExistence type="predicted"/>
<reference evidence="3 4" key="1">
    <citation type="submission" date="2007-05" db="EMBL/GenBank/DDBJ databases">
        <title>Complete sequence of chromosome of Acidiphilium cryptum JF-5.</title>
        <authorList>
            <consortium name="US DOE Joint Genome Institute"/>
            <person name="Copeland A."/>
            <person name="Lucas S."/>
            <person name="Lapidus A."/>
            <person name="Barry K."/>
            <person name="Detter J.C."/>
            <person name="Glavina del Rio T."/>
            <person name="Hammon N."/>
            <person name="Israni S."/>
            <person name="Dalin E."/>
            <person name="Tice H."/>
            <person name="Pitluck S."/>
            <person name="Sims D."/>
            <person name="Brettin T."/>
            <person name="Bruce D."/>
            <person name="Han C."/>
            <person name="Schmutz J."/>
            <person name="Larimer F."/>
            <person name="Land M."/>
            <person name="Hauser L."/>
            <person name="Kyrpides N."/>
            <person name="Kim E."/>
            <person name="Magnuson T."/>
            <person name="Richardson P."/>
        </authorList>
    </citation>
    <scope>NUCLEOTIDE SEQUENCE [LARGE SCALE GENOMIC DNA]</scope>
    <source>
        <strain evidence="3 4">JF-5</strain>
    </source>
</reference>
<dbReference type="EMBL" id="CP000697">
    <property type="protein sequence ID" value="ABQ29468.1"/>
    <property type="molecule type" value="Genomic_DNA"/>
</dbReference>
<dbReference type="CDD" id="cd03057">
    <property type="entry name" value="GST_N_Beta"/>
    <property type="match status" value="1"/>
</dbReference>
<feature type="domain" description="GST N-terminal" evidence="1">
    <location>
        <begin position="1"/>
        <end position="80"/>
    </location>
</feature>
<evidence type="ECO:0000259" key="2">
    <source>
        <dbReference type="PROSITE" id="PS50405"/>
    </source>
</evidence>
<keyword evidence="4" id="KW-1185">Reference proteome</keyword>
<organism evidence="3 4">
    <name type="scientific">Acidiphilium cryptum (strain JF-5)</name>
    <dbReference type="NCBI Taxonomy" id="349163"/>
    <lineage>
        <taxon>Bacteria</taxon>
        <taxon>Pseudomonadati</taxon>
        <taxon>Pseudomonadota</taxon>
        <taxon>Alphaproteobacteria</taxon>
        <taxon>Acetobacterales</taxon>
        <taxon>Acidocellaceae</taxon>
        <taxon>Acidiphilium</taxon>
    </lineage>
</organism>
<dbReference type="STRING" id="349163.Acry_0240"/>
<dbReference type="SFLD" id="SFLDG00358">
    <property type="entry name" value="Main_(cytGST)"/>
    <property type="match status" value="1"/>
</dbReference>
<protein>
    <submittedName>
        <fullName evidence="3">Glutathione S-transferase, N-terminal domain protein</fullName>
    </submittedName>
</protein>
<dbReference type="SFLD" id="SFLDG01150">
    <property type="entry name" value="Main.1:_Beta-like"/>
    <property type="match status" value="1"/>
</dbReference>
<dbReference type="InterPro" id="IPR010987">
    <property type="entry name" value="Glutathione-S-Trfase_C-like"/>
</dbReference>
<evidence type="ECO:0000259" key="1">
    <source>
        <dbReference type="PROSITE" id="PS50404"/>
    </source>
</evidence>
<feature type="domain" description="GST C-terminal" evidence="2">
    <location>
        <begin position="85"/>
        <end position="206"/>
    </location>
</feature>
<dbReference type="SFLD" id="SFLDS00019">
    <property type="entry name" value="Glutathione_Transferase_(cytos"/>
    <property type="match status" value="1"/>
</dbReference>